<accession>A0ACB8QLI2</accession>
<name>A0ACB8QLI2_9AGAM</name>
<feature type="non-terminal residue" evidence="1">
    <location>
        <position position="1"/>
    </location>
</feature>
<gene>
    <name evidence="1" type="ORF">K488DRAFT_49746</name>
</gene>
<dbReference type="Proteomes" id="UP000814128">
    <property type="component" value="Unassembled WGS sequence"/>
</dbReference>
<comment type="caution">
    <text evidence="1">The sequence shown here is derived from an EMBL/GenBank/DDBJ whole genome shotgun (WGS) entry which is preliminary data.</text>
</comment>
<proteinExistence type="predicted"/>
<evidence type="ECO:0000313" key="1">
    <source>
        <dbReference type="EMBL" id="KAI0032507.1"/>
    </source>
</evidence>
<reference evidence="1" key="2">
    <citation type="journal article" date="2022" name="New Phytol.">
        <title>Evolutionary transition to the ectomycorrhizal habit in the genomes of a hyperdiverse lineage of mushroom-forming fungi.</title>
        <authorList>
            <person name="Looney B."/>
            <person name="Miyauchi S."/>
            <person name="Morin E."/>
            <person name="Drula E."/>
            <person name="Courty P.E."/>
            <person name="Kohler A."/>
            <person name="Kuo A."/>
            <person name="LaButti K."/>
            <person name="Pangilinan J."/>
            <person name="Lipzen A."/>
            <person name="Riley R."/>
            <person name="Andreopoulos W."/>
            <person name="He G."/>
            <person name="Johnson J."/>
            <person name="Nolan M."/>
            <person name="Tritt A."/>
            <person name="Barry K.W."/>
            <person name="Grigoriev I.V."/>
            <person name="Nagy L.G."/>
            <person name="Hibbett D."/>
            <person name="Henrissat B."/>
            <person name="Matheny P.B."/>
            <person name="Labbe J."/>
            <person name="Martin F.M."/>
        </authorList>
    </citation>
    <scope>NUCLEOTIDE SEQUENCE</scope>
    <source>
        <strain evidence="1">EC-137</strain>
    </source>
</reference>
<keyword evidence="2" id="KW-1185">Reference proteome</keyword>
<organism evidence="1 2">
    <name type="scientific">Vararia minispora EC-137</name>
    <dbReference type="NCBI Taxonomy" id="1314806"/>
    <lineage>
        <taxon>Eukaryota</taxon>
        <taxon>Fungi</taxon>
        <taxon>Dikarya</taxon>
        <taxon>Basidiomycota</taxon>
        <taxon>Agaricomycotina</taxon>
        <taxon>Agaricomycetes</taxon>
        <taxon>Russulales</taxon>
        <taxon>Lachnocladiaceae</taxon>
        <taxon>Vararia</taxon>
    </lineage>
</organism>
<sequence>AHEGFKAAFENIEKHLENPPKGDMANFIGFCESFVAIIEHHHNTEEETLFPELNTKMDFHGEQEQHKAIHDFLHSFADILTKAKPNPQSLDIAAIKQLMAGAKQNLYTHLDQEVDHITGENIRAAGFTDKEVQDMLKRMDEFIMKGVVMSRDLPFICCVTKPQANGKAFPPLPWFIRKIVLPFMLVPIHSGWWKYGPYKPTA</sequence>
<evidence type="ECO:0000313" key="2">
    <source>
        <dbReference type="Proteomes" id="UP000814128"/>
    </source>
</evidence>
<reference evidence="1" key="1">
    <citation type="submission" date="2021-02" db="EMBL/GenBank/DDBJ databases">
        <authorList>
            <consortium name="DOE Joint Genome Institute"/>
            <person name="Ahrendt S."/>
            <person name="Looney B.P."/>
            <person name="Miyauchi S."/>
            <person name="Morin E."/>
            <person name="Drula E."/>
            <person name="Courty P.E."/>
            <person name="Chicoki N."/>
            <person name="Fauchery L."/>
            <person name="Kohler A."/>
            <person name="Kuo A."/>
            <person name="Labutti K."/>
            <person name="Pangilinan J."/>
            <person name="Lipzen A."/>
            <person name="Riley R."/>
            <person name="Andreopoulos W."/>
            <person name="He G."/>
            <person name="Johnson J."/>
            <person name="Barry K.W."/>
            <person name="Grigoriev I.V."/>
            <person name="Nagy L."/>
            <person name="Hibbett D."/>
            <person name="Henrissat B."/>
            <person name="Matheny P.B."/>
            <person name="Labbe J."/>
            <person name="Martin F."/>
        </authorList>
    </citation>
    <scope>NUCLEOTIDE SEQUENCE</scope>
    <source>
        <strain evidence="1">EC-137</strain>
    </source>
</reference>
<dbReference type="EMBL" id="MU273544">
    <property type="protein sequence ID" value="KAI0032507.1"/>
    <property type="molecule type" value="Genomic_DNA"/>
</dbReference>
<protein>
    <submittedName>
        <fullName evidence="1">Uncharacterized protein</fullName>
    </submittedName>
</protein>